<feature type="region of interest" description="Disordered" evidence="1">
    <location>
        <begin position="135"/>
        <end position="161"/>
    </location>
</feature>
<feature type="region of interest" description="Disordered" evidence="1">
    <location>
        <begin position="1"/>
        <end position="52"/>
    </location>
</feature>
<evidence type="ECO:0000313" key="3">
    <source>
        <dbReference type="Proteomes" id="UP001153269"/>
    </source>
</evidence>
<dbReference type="Proteomes" id="UP001153269">
    <property type="component" value="Unassembled WGS sequence"/>
</dbReference>
<organism evidence="2 3">
    <name type="scientific">Pleuronectes platessa</name>
    <name type="common">European plaice</name>
    <dbReference type="NCBI Taxonomy" id="8262"/>
    <lineage>
        <taxon>Eukaryota</taxon>
        <taxon>Metazoa</taxon>
        <taxon>Chordata</taxon>
        <taxon>Craniata</taxon>
        <taxon>Vertebrata</taxon>
        <taxon>Euteleostomi</taxon>
        <taxon>Actinopterygii</taxon>
        <taxon>Neopterygii</taxon>
        <taxon>Teleostei</taxon>
        <taxon>Neoteleostei</taxon>
        <taxon>Acanthomorphata</taxon>
        <taxon>Carangaria</taxon>
        <taxon>Pleuronectiformes</taxon>
        <taxon>Pleuronectoidei</taxon>
        <taxon>Pleuronectidae</taxon>
        <taxon>Pleuronectes</taxon>
    </lineage>
</organism>
<dbReference type="AlphaFoldDB" id="A0A9N7U677"/>
<feature type="compositionally biased region" description="Basic and acidic residues" evidence="1">
    <location>
        <begin position="1"/>
        <end position="44"/>
    </location>
</feature>
<proteinExistence type="predicted"/>
<dbReference type="EMBL" id="CADEAL010000706">
    <property type="protein sequence ID" value="CAB1424108.1"/>
    <property type="molecule type" value="Genomic_DNA"/>
</dbReference>
<comment type="caution">
    <text evidence="2">The sequence shown here is derived from an EMBL/GenBank/DDBJ whole genome shotgun (WGS) entry which is preliminary data.</text>
</comment>
<reference evidence="2" key="1">
    <citation type="submission" date="2020-03" db="EMBL/GenBank/DDBJ databases">
        <authorList>
            <person name="Weist P."/>
        </authorList>
    </citation>
    <scope>NUCLEOTIDE SEQUENCE</scope>
</reference>
<keyword evidence="3" id="KW-1185">Reference proteome</keyword>
<evidence type="ECO:0000313" key="2">
    <source>
        <dbReference type="EMBL" id="CAB1424108.1"/>
    </source>
</evidence>
<evidence type="ECO:0000256" key="1">
    <source>
        <dbReference type="SAM" id="MobiDB-lite"/>
    </source>
</evidence>
<accession>A0A9N7U677</accession>
<feature type="compositionally biased region" description="Low complexity" evidence="1">
    <location>
        <begin position="145"/>
        <end position="161"/>
    </location>
</feature>
<name>A0A9N7U677_PLEPL</name>
<sequence length="290" mass="32195">MEGERGRGGEEEEERAGCRSDEESTQRIMTVEKQRGEPHTHRSIPENVSRPPLTSSRRSFLLLLSFGNVFISLAFVEIDVFRINEMQEVAPSERVDVWTRFLTRDGHGAGRTQTSQDEEEEESSRLLLLYRPRPSPGCSPHVPVRTSRTQQPAAAAASQTTTTGNVPLELIVTVEAVTLSHFISQEIEPTGNPDGPISQQTTPTLSPVQPAGNCSTMCLCPGVYWSLRFKQGLSHRDGGIWSLRLDLELSLYWDKSDPIWTESGLIQIDLESEVGLGAESILGRVRPDLD</sequence>
<gene>
    <name evidence="2" type="ORF">PLEPLA_LOCUS12029</name>
</gene>
<protein>
    <submittedName>
        <fullName evidence="2">Uncharacterized protein</fullName>
    </submittedName>
</protein>